<protein>
    <submittedName>
        <fullName evidence="1">Uncharacterized protein</fullName>
    </submittedName>
</protein>
<sequence length="27" mass="3080">VKWIFSSVVDLKQTIIPDYRNMIGQGA</sequence>
<organism evidence="1 2">
    <name type="scientific">Gorilla gorilla gorilla</name>
    <name type="common">Western lowland gorilla</name>
    <dbReference type="NCBI Taxonomy" id="9595"/>
    <lineage>
        <taxon>Eukaryota</taxon>
        <taxon>Metazoa</taxon>
        <taxon>Chordata</taxon>
        <taxon>Craniata</taxon>
        <taxon>Vertebrata</taxon>
        <taxon>Euteleostomi</taxon>
        <taxon>Mammalia</taxon>
        <taxon>Eutheria</taxon>
        <taxon>Euarchontoglires</taxon>
        <taxon>Primates</taxon>
        <taxon>Haplorrhini</taxon>
        <taxon>Catarrhini</taxon>
        <taxon>Hominidae</taxon>
        <taxon>Gorilla</taxon>
    </lineage>
</organism>
<evidence type="ECO:0000313" key="1">
    <source>
        <dbReference type="Ensembl" id="ENSGGOP00000041039.1"/>
    </source>
</evidence>
<dbReference type="Bgee" id="ENSGGOG00000038127">
    <property type="expression patterns" value="Expressed in multicellular organism"/>
</dbReference>
<name>A0A2I2Z1C5_GORGO</name>
<keyword evidence="2" id="KW-1185">Reference proteome</keyword>
<dbReference type="Ensembl" id="ENSGGOT00000064316.1">
    <property type="protein sequence ID" value="ENSGGOP00000041039.1"/>
    <property type="gene ID" value="ENSGGOG00000038127.1"/>
</dbReference>
<accession>A0A2I2Z1C5</accession>
<evidence type="ECO:0000313" key="2">
    <source>
        <dbReference type="Proteomes" id="UP000001519"/>
    </source>
</evidence>
<reference evidence="1" key="4">
    <citation type="submission" date="2025-09" db="UniProtKB">
        <authorList>
            <consortium name="Ensembl"/>
        </authorList>
    </citation>
    <scope>IDENTIFICATION</scope>
</reference>
<reference evidence="2" key="1">
    <citation type="submission" date="2011-05" db="EMBL/GenBank/DDBJ databases">
        <title>Insights into the evolution of the great apes provided by the gorilla genome.</title>
        <authorList>
            <person name="Scally A."/>
        </authorList>
    </citation>
    <scope>NUCLEOTIDE SEQUENCE [LARGE SCALE GENOMIC DNA]</scope>
</reference>
<dbReference type="Proteomes" id="UP000001519">
    <property type="component" value="Chromosome 14"/>
</dbReference>
<reference evidence="1" key="3">
    <citation type="submission" date="2025-08" db="UniProtKB">
        <authorList>
            <consortium name="Ensembl"/>
        </authorList>
    </citation>
    <scope>IDENTIFICATION</scope>
</reference>
<reference evidence="1 2" key="2">
    <citation type="journal article" date="2012" name="Nature">
        <title>Insights into hominid evolution from the gorilla genome sequence.</title>
        <authorList>
            <person name="Scally A."/>
            <person name="Dutheil J.Y."/>
            <person name="Hillier L.W."/>
            <person name="Jordan G.E."/>
            <person name="Goodhead I."/>
            <person name="Herrero J."/>
            <person name="Hobolth A."/>
            <person name="Lappalainen T."/>
            <person name="Mailund T."/>
            <person name="Marques-Bonet T."/>
            <person name="McCarthy S."/>
            <person name="Montgomery S.H."/>
            <person name="Schwalie P.C."/>
            <person name="Tang Y.A."/>
            <person name="Ward M.C."/>
            <person name="Xue Y."/>
            <person name="Yngvadottir B."/>
            <person name="Alkan C."/>
            <person name="Andersen L.N."/>
            <person name="Ayub Q."/>
            <person name="Ball E.V."/>
            <person name="Beal K."/>
            <person name="Bradley B.J."/>
            <person name="Chen Y."/>
            <person name="Clee C.M."/>
            <person name="Fitzgerald S."/>
            <person name="Graves T.A."/>
            <person name="Gu Y."/>
            <person name="Heath P."/>
            <person name="Heger A."/>
            <person name="Karakoc E."/>
            <person name="Kolb-Kokocinski A."/>
            <person name="Laird G.K."/>
            <person name="Lunter G."/>
            <person name="Meader S."/>
            <person name="Mort M."/>
            <person name="Mullikin J.C."/>
            <person name="Munch K."/>
            <person name="O'Connor T.D."/>
            <person name="Phillips A.D."/>
            <person name="Prado-Martinez J."/>
            <person name="Rogers A.S."/>
            <person name="Sajjadian S."/>
            <person name="Schmidt D."/>
            <person name="Shaw K."/>
            <person name="Simpson J.T."/>
            <person name="Stenson P.D."/>
            <person name="Turner D.J."/>
            <person name="Vigilant L."/>
            <person name="Vilella A.J."/>
            <person name="Whitener W."/>
            <person name="Zhu B."/>
            <person name="Cooper D.N."/>
            <person name="de Jong P."/>
            <person name="Dermitzakis E.T."/>
            <person name="Eichler E.E."/>
            <person name="Flicek P."/>
            <person name="Goldman N."/>
            <person name="Mundy N.I."/>
            <person name="Ning Z."/>
            <person name="Odom D.T."/>
            <person name="Ponting C.P."/>
            <person name="Quail M.A."/>
            <person name="Ryder O.A."/>
            <person name="Searle S.M."/>
            <person name="Warren W.C."/>
            <person name="Wilson R.K."/>
            <person name="Schierup M.H."/>
            <person name="Rogers J."/>
            <person name="Tyler-Smith C."/>
            <person name="Durbin R."/>
        </authorList>
    </citation>
    <scope>NUCLEOTIDE SEQUENCE [LARGE SCALE GENOMIC DNA]</scope>
</reference>
<dbReference type="InParanoid" id="A0A2I2Z1C5"/>
<dbReference type="AlphaFoldDB" id="A0A2I2Z1C5"/>
<dbReference type="EMBL" id="CABD030094428">
    <property type="status" value="NOT_ANNOTATED_CDS"/>
    <property type="molecule type" value="Genomic_DNA"/>
</dbReference>
<dbReference type="GeneTree" id="ENSGT01150000287553"/>
<proteinExistence type="predicted"/>